<proteinExistence type="inferred from homology"/>
<dbReference type="GO" id="GO:0003700">
    <property type="term" value="F:DNA-binding transcription factor activity"/>
    <property type="evidence" value="ECO:0007669"/>
    <property type="project" value="InterPro"/>
</dbReference>
<dbReference type="InterPro" id="IPR036390">
    <property type="entry name" value="WH_DNA-bd_sf"/>
</dbReference>
<dbReference type="Pfam" id="PF00126">
    <property type="entry name" value="HTH_1"/>
    <property type="match status" value="1"/>
</dbReference>
<gene>
    <name evidence="7" type="ORF">F4U95_05325</name>
    <name evidence="6" type="ORF">F4U96_05325</name>
</gene>
<comment type="caution">
    <text evidence="7">The sequence shown here is derived from an EMBL/GenBank/DDBJ whole genome shotgun (WGS) entry which is preliminary data.</text>
</comment>
<dbReference type="Gene3D" id="1.10.10.10">
    <property type="entry name" value="Winged helix-like DNA-binding domain superfamily/Winged helix DNA-binding domain"/>
    <property type="match status" value="1"/>
</dbReference>
<dbReference type="PANTHER" id="PTHR30579:SF7">
    <property type="entry name" value="HTH-TYPE TRANSCRIPTIONAL REGULATOR LRHA-RELATED"/>
    <property type="match status" value="1"/>
</dbReference>
<organism evidence="7 8">
    <name type="scientific">Sphingobium limneticum</name>
    <dbReference type="NCBI Taxonomy" id="1007511"/>
    <lineage>
        <taxon>Bacteria</taxon>
        <taxon>Pseudomonadati</taxon>
        <taxon>Pseudomonadota</taxon>
        <taxon>Alphaproteobacteria</taxon>
        <taxon>Sphingomonadales</taxon>
        <taxon>Sphingomonadaceae</taxon>
        <taxon>Sphingobium</taxon>
    </lineage>
</organism>
<keyword evidence="2" id="KW-0805">Transcription regulation</keyword>
<evidence type="ECO:0000256" key="4">
    <source>
        <dbReference type="ARBA" id="ARBA00023163"/>
    </source>
</evidence>
<comment type="similarity">
    <text evidence="1">Belongs to the LysR transcriptional regulatory family.</text>
</comment>
<dbReference type="FunFam" id="1.10.10.10:FF:000001">
    <property type="entry name" value="LysR family transcriptional regulator"/>
    <property type="match status" value="1"/>
</dbReference>
<dbReference type="InterPro" id="IPR005119">
    <property type="entry name" value="LysR_subst-bd"/>
</dbReference>
<keyword evidence="9" id="KW-1185">Reference proteome</keyword>
<protein>
    <submittedName>
        <fullName evidence="7">LysR family transcriptional regulator</fullName>
    </submittedName>
</protein>
<sequence length="281" mass="29700">MFDPRLLRSLVAIADSGNFTHAAERLNMTQSTISQEIGRLEAMAGHRLVDRSARPVCLTAMGERLIGHARRILLLNEDAALLLRDPAGTAAISIGLPEDLATGAMAQAFAGFARAHRHIRLDATTGLSRDLAQRYRQGEFDIVVVKEAVAGADCRAAFAEPLGWFAAAEGVGVVDEEALPLVCFPAGGLYRDQMFAQLEREGRRWFVAFSGSSLQSVVAAVAAGVGVSLLPLAAVGGAKLVRRTDLGGVAPMRVSLYAREGDGPLAELGRAMVAVLDARAG</sequence>
<reference evidence="8 9" key="1">
    <citation type="submission" date="2019-09" db="EMBL/GenBank/DDBJ databases">
        <authorList>
            <person name="Feng G."/>
        </authorList>
    </citation>
    <scope>NUCLEOTIDE SEQUENCE [LARGE SCALE GENOMIC DNA]</scope>
    <source>
        <strain evidence="7 8">KACC 19283</strain>
        <strain evidence="6 9">KACC 19284</strain>
    </source>
</reference>
<feature type="domain" description="HTH lysR-type" evidence="5">
    <location>
        <begin position="2"/>
        <end position="59"/>
    </location>
</feature>
<evidence type="ECO:0000256" key="2">
    <source>
        <dbReference type="ARBA" id="ARBA00023015"/>
    </source>
</evidence>
<dbReference type="GO" id="GO:0003677">
    <property type="term" value="F:DNA binding"/>
    <property type="evidence" value="ECO:0007669"/>
    <property type="project" value="UniProtKB-KW"/>
</dbReference>
<dbReference type="EMBL" id="VYQA01000003">
    <property type="protein sequence ID" value="KAA9032126.1"/>
    <property type="molecule type" value="Genomic_DNA"/>
</dbReference>
<evidence type="ECO:0000256" key="1">
    <source>
        <dbReference type="ARBA" id="ARBA00009437"/>
    </source>
</evidence>
<dbReference type="Proteomes" id="UP000326364">
    <property type="component" value="Unassembled WGS sequence"/>
</dbReference>
<dbReference type="PROSITE" id="PS50931">
    <property type="entry name" value="HTH_LYSR"/>
    <property type="match status" value="1"/>
</dbReference>
<dbReference type="InterPro" id="IPR050176">
    <property type="entry name" value="LTTR"/>
</dbReference>
<dbReference type="Pfam" id="PF03466">
    <property type="entry name" value="LysR_substrate"/>
    <property type="match status" value="1"/>
</dbReference>
<dbReference type="RefSeq" id="WP_150424870.1">
    <property type="nucleotide sequence ID" value="NZ_VYQA01000003.1"/>
</dbReference>
<evidence type="ECO:0000313" key="8">
    <source>
        <dbReference type="Proteomes" id="UP000325933"/>
    </source>
</evidence>
<dbReference type="InterPro" id="IPR000847">
    <property type="entry name" value="LysR_HTH_N"/>
</dbReference>
<name>A0A5J5I6T3_9SPHN</name>
<keyword evidence="4" id="KW-0804">Transcription</keyword>
<dbReference type="SUPFAM" id="SSF46785">
    <property type="entry name" value="Winged helix' DNA-binding domain"/>
    <property type="match status" value="1"/>
</dbReference>
<dbReference type="SUPFAM" id="SSF53850">
    <property type="entry name" value="Periplasmic binding protein-like II"/>
    <property type="match status" value="1"/>
</dbReference>
<dbReference type="EMBL" id="VYQB01000003">
    <property type="protein sequence ID" value="KAA9019668.1"/>
    <property type="molecule type" value="Genomic_DNA"/>
</dbReference>
<dbReference type="InterPro" id="IPR036388">
    <property type="entry name" value="WH-like_DNA-bd_sf"/>
</dbReference>
<keyword evidence="3" id="KW-0238">DNA-binding</keyword>
<dbReference type="PRINTS" id="PR00039">
    <property type="entry name" value="HTHLYSR"/>
</dbReference>
<evidence type="ECO:0000256" key="3">
    <source>
        <dbReference type="ARBA" id="ARBA00023125"/>
    </source>
</evidence>
<evidence type="ECO:0000313" key="9">
    <source>
        <dbReference type="Proteomes" id="UP000326364"/>
    </source>
</evidence>
<dbReference type="AlphaFoldDB" id="A0A5J5I6T3"/>
<evidence type="ECO:0000259" key="5">
    <source>
        <dbReference type="PROSITE" id="PS50931"/>
    </source>
</evidence>
<dbReference type="Gene3D" id="3.40.190.10">
    <property type="entry name" value="Periplasmic binding protein-like II"/>
    <property type="match status" value="2"/>
</dbReference>
<evidence type="ECO:0000313" key="6">
    <source>
        <dbReference type="EMBL" id="KAA9019668.1"/>
    </source>
</evidence>
<evidence type="ECO:0000313" key="7">
    <source>
        <dbReference type="EMBL" id="KAA9032126.1"/>
    </source>
</evidence>
<dbReference type="Proteomes" id="UP000325933">
    <property type="component" value="Unassembled WGS sequence"/>
</dbReference>
<accession>A0A5J5I6T3</accession>
<dbReference type="PANTHER" id="PTHR30579">
    <property type="entry name" value="TRANSCRIPTIONAL REGULATOR"/>
    <property type="match status" value="1"/>
</dbReference>